<dbReference type="Proteomes" id="UP000094025">
    <property type="component" value="Unassembled WGS sequence"/>
</dbReference>
<reference evidence="1 2" key="1">
    <citation type="journal article" date="2016" name="Int. J. Syst. Evol. Microbiol.">
        <title>Ensifer glycinis sp. nov., an novel rhizobial species associated with Glycine spp.</title>
        <authorList>
            <person name="Yan H."/>
            <person name="Yan J."/>
            <person name="Sui X.H."/>
            <person name="Wang E.T."/>
            <person name="Chen W.X."/>
            <person name="Zhang X.X."/>
            <person name="Chen W.F."/>
        </authorList>
    </citation>
    <scope>NUCLEOTIDE SEQUENCE [LARGE SCALE GENOMIC DNA]</scope>
    <source>
        <strain evidence="1 2">CCBAU 23380</strain>
    </source>
</reference>
<organism evidence="1 2">
    <name type="scientific">Sinorhizobium glycinis</name>
    <dbReference type="NCBI Taxonomy" id="1472378"/>
    <lineage>
        <taxon>Bacteria</taxon>
        <taxon>Pseudomonadati</taxon>
        <taxon>Pseudomonadota</taxon>
        <taxon>Alphaproteobacteria</taxon>
        <taxon>Hyphomicrobiales</taxon>
        <taxon>Rhizobiaceae</taxon>
        <taxon>Sinorhizobium/Ensifer group</taxon>
        <taxon>Sinorhizobium</taxon>
    </lineage>
</organism>
<dbReference type="EMBL" id="LPUX01000061">
    <property type="protein sequence ID" value="OAP38237.1"/>
    <property type="molecule type" value="Genomic_DNA"/>
</dbReference>
<protein>
    <submittedName>
        <fullName evidence="1">Uncharacterized protein</fullName>
    </submittedName>
</protein>
<evidence type="ECO:0000313" key="2">
    <source>
        <dbReference type="Proteomes" id="UP000094025"/>
    </source>
</evidence>
<dbReference type="STRING" id="1472378.AU381_21885"/>
<dbReference type="AlphaFoldDB" id="A0A178XSQ9"/>
<comment type="caution">
    <text evidence="1">The sequence shown here is derived from an EMBL/GenBank/DDBJ whole genome shotgun (WGS) entry which is preliminary data.</text>
</comment>
<sequence length="104" mass="11818">MKKKWKTYWCELAKFKLAEPSAVLTIHALLGARSEQQEAGRGVAWRMPTSLVDNRALGGTGRSGCMQFFWFRKRIHLANSIPIRPLNREVITGEDGQGRLESPY</sequence>
<gene>
    <name evidence="1" type="ORF">AU381_21885</name>
</gene>
<proteinExistence type="predicted"/>
<keyword evidence="2" id="KW-1185">Reference proteome</keyword>
<name>A0A178XSQ9_9HYPH</name>
<accession>A0A178XSQ9</accession>
<evidence type="ECO:0000313" key="1">
    <source>
        <dbReference type="EMBL" id="OAP38237.1"/>
    </source>
</evidence>